<comment type="caution">
    <text evidence="1">The sequence shown here is derived from an EMBL/GenBank/DDBJ whole genome shotgun (WGS) entry which is preliminary data.</text>
</comment>
<accession>A0ABW3M196</accession>
<keyword evidence="1" id="KW-0378">Hydrolase</keyword>
<dbReference type="GO" id="GO:0004519">
    <property type="term" value="F:endonuclease activity"/>
    <property type="evidence" value="ECO:0007669"/>
    <property type="project" value="UniProtKB-KW"/>
</dbReference>
<keyword evidence="1" id="KW-0540">Nuclease</keyword>
<dbReference type="RefSeq" id="WP_162377139.1">
    <property type="nucleotide sequence ID" value="NZ_JBHTKN010000008.1"/>
</dbReference>
<reference evidence="2" key="1">
    <citation type="journal article" date="2019" name="Int. J. Syst. Evol. Microbiol.">
        <title>The Global Catalogue of Microorganisms (GCM) 10K type strain sequencing project: providing services to taxonomists for standard genome sequencing and annotation.</title>
        <authorList>
            <consortium name="The Broad Institute Genomics Platform"/>
            <consortium name="The Broad Institute Genome Sequencing Center for Infectious Disease"/>
            <person name="Wu L."/>
            <person name="Ma J."/>
        </authorList>
    </citation>
    <scope>NUCLEOTIDE SEQUENCE [LARGE SCALE GENOMIC DNA]</scope>
    <source>
        <strain evidence="2">CCUG 55854</strain>
    </source>
</reference>
<dbReference type="Proteomes" id="UP001597033">
    <property type="component" value="Unassembled WGS sequence"/>
</dbReference>
<name>A0ABW3M196_9GAMM</name>
<sequence length="153" mass="17093">MLCVELVPTSAWKSNVRSVVRPGTWDRIKRDVSTAASYRCVTCGRAGSGHPVECHEIWAYDDDRGVQALAGLAALCPDCHMVKHFGLAVARGQSEYALRWLAQVNTWTPAQAFAHVKEAFRIHAERSRRSWRLDVGLLERRYGVRLGTDGTEA</sequence>
<dbReference type="CDD" id="cd00085">
    <property type="entry name" value="HNHc"/>
    <property type="match status" value="1"/>
</dbReference>
<protein>
    <submittedName>
        <fullName evidence="1">HNH endonuclease signature motif containing protein</fullName>
    </submittedName>
</protein>
<proteinExistence type="predicted"/>
<keyword evidence="2" id="KW-1185">Reference proteome</keyword>
<organism evidence="1 2">
    <name type="scientific">Pseudoxanthomonas kaohsiungensis</name>
    <dbReference type="NCBI Taxonomy" id="283923"/>
    <lineage>
        <taxon>Bacteria</taxon>
        <taxon>Pseudomonadati</taxon>
        <taxon>Pseudomonadota</taxon>
        <taxon>Gammaproteobacteria</taxon>
        <taxon>Lysobacterales</taxon>
        <taxon>Lysobacteraceae</taxon>
        <taxon>Pseudoxanthomonas</taxon>
    </lineage>
</organism>
<evidence type="ECO:0000313" key="2">
    <source>
        <dbReference type="Proteomes" id="UP001597033"/>
    </source>
</evidence>
<dbReference type="EMBL" id="JBHTKN010000008">
    <property type="protein sequence ID" value="MFD1043134.1"/>
    <property type="molecule type" value="Genomic_DNA"/>
</dbReference>
<keyword evidence="1" id="KW-0255">Endonuclease</keyword>
<evidence type="ECO:0000313" key="1">
    <source>
        <dbReference type="EMBL" id="MFD1043134.1"/>
    </source>
</evidence>
<dbReference type="InterPro" id="IPR003615">
    <property type="entry name" value="HNH_nuc"/>
</dbReference>
<gene>
    <name evidence="1" type="ORF">ACFQ2N_12345</name>
</gene>